<dbReference type="PANTHER" id="PTHR11008:SF32">
    <property type="entry name" value="CIRCADIAN CLOCK-CONTROLLED PROTEIN DAYWAKE-RELATED"/>
    <property type="match status" value="1"/>
</dbReference>
<proteinExistence type="inferred from homology"/>
<dbReference type="Pfam" id="PF06585">
    <property type="entry name" value="JHBP"/>
    <property type="match status" value="1"/>
</dbReference>
<dbReference type="InterPro" id="IPR038606">
    <property type="entry name" value="To_sf"/>
</dbReference>
<feature type="chain" id="PRO_5040374143" description="Protein takeout-like" evidence="4">
    <location>
        <begin position="18"/>
        <end position="243"/>
    </location>
</feature>
<dbReference type="OrthoDB" id="8194225at2759"/>
<keyword evidence="2" id="KW-0090">Biological rhythms</keyword>
<dbReference type="FunFam" id="3.15.10.30:FF:000001">
    <property type="entry name" value="Takeout-like protein 1"/>
    <property type="match status" value="1"/>
</dbReference>
<dbReference type="SMART" id="SM00700">
    <property type="entry name" value="JHBP"/>
    <property type="match status" value="1"/>
</dbReference>
<evidence type="ECO:0000256" key="4">
    <source>
        <dbReference type="SAM" id="SignalP"/>
    </source>
</evidence>
<reference evidence="5" key="1">
    <citation type="submission" date="2022-01" db="EMBL/GenBank/DDBJ databases">
        <authorList>
            <person name="King R."/>
        </authorList>
    </citation>
    <scope>NUCLEOTIDE SEQUENCE</scope>
</reference>
<organism evidence="5 6">
    <name type="scientific">Phaedon cochleariae</name>
    <name type="common">Mustard beetle</name>
    <dbReference type="NCBI Taxonomy" id="80249"/>
    <lineage>
        <taxon>Eukaryota</taxon>
        <taxon>Metazoa</taxon>
        <taxon>Ecdysozoa</taxon>
        <taxon>Arthropoda</taxon>
        <taxon>Hexapoda</taxon>
        <taxon>Insecta</taxon>
        <taxon>Pterygota</taxon>
        <taxon>Neoptera</taxon>
        <taxon>Endopterygota</taxon>
        <taxon>Coleoptera</taxon>
        <taxon>Polyphaga</taxon>
        <taxon>Cucujiformia</taxon>
        <taxon>Chrysomeloidea</taxon>
        <taxon>Chrysomelidae</taxon>
        <taxon>Chrysomelinae</taxon>
        <taxon>Chrysomelini</taxon>
        <taxon>Phaedon</taxon>
    </lineage>
</organism>
<dbReference type="Proteomes" id="UP001153737">
    <property type="component" value="Chromosome 7"/>
</dbReference>
<evidence type="ECO:0000256" key="2">
    <source>
        <dbReference type="ARBA" id="ARBA00023108"/>
    </source>
</evidence>
<protein>
    <recommendedName>
        <fullName evidence="7">Protein takeout-like</fullName>
    </recommendedName>
</protein>
<name>A0A9P0GQD0_PHACE</name>
<keyword evidence="6" id="KW-1185">Reference proteome</keyword>
<evidence type="ECO:0008006" key="7">
    <source>
        <dbReference type="Google" id="ProtNLM"/>
    </source>
</evidence>
<comment type="similarity">
    <text evidence="3">Belongs to the TO family.</text>
</comment>
<dbReference type="InterPro" id="IPR010562">
    <property type="entry name" value="Haemolymph_juvenile_hormone-bd"/>
</dbReference>
<dbReference type="GO" id="GO:0005615">
    <property type="term" value="C:extracellular space"/>
    <property type="evidence" value="ECO:0007669"/>
    <property type="project" value="TreeGrafter"/>
</dbReference>
<evidence type="ECO:0000313" key="6">
    <source>
        <dbReference type="Proteomes" id="UP001153737"/>
    </source>
</evidence>
<evidence type="ECO:0000256" key="3">
    <source>
        <dbReference type="ARBA" id="ARBA00060902"/>
    </source>
</evidence>
<evidence type="ECO:0000256" key="1">
    <source>
        <dbReference type="ARBA" id="ARBA00022729"/>
    </source>
</evidence>
<dbReference type="Gene3D" id="3.15.10.30">
    <property type="entry name" value="Haemolymph juvenile hormone binding protein"/>
    <property type="match status" value="1"/>
</dbReference>
<dbReference type="AlphaFoldDB" id="A0A9P0GQD0"/>
<keyword evidence="1 4" id="KW-0732">Signal</keyword>
<dbReference type="PANTHER" id="PTHR11008">
    <property type="entry name" value="PROTEIN TAKEOUT-LIKE PROTEIN"/>
    <property type="match status" value="1"/>
</dbReference>
<reference evidence="5" key="2">
    <citation type="submission" date="2022-10" db="EMBL/GenBank/DDBJ databases">
        <authorList>
            <consortium name="ENA_rothamsted_submissions"/>
            <consortium name="culmorum"/>
            <person name="King R."/>
        </authorList>
    </citation>
    <scope>NUCLEOTIDE SEQUENCE</scope>
</reference>
<feature type="signal peptide" evidence="4">
    <location>
        <begin position="1"/>
        <end position="17"/>
    </location>
</feature>
<gene>
    <name evidence="5" type="ORF">PHAECO_LOCUS11112</name>
</gene>
<evidence type="ECO:0000313" key="5">
    <source>
        <dbReference type="EMBL" id="CAH1176476.1"/>
    </source>
</evidence>
<dbReference type="EMBL" id="OU896713">
    <property type="protein sequence ID" value="CAH1176476.1"/>
    <property type="molecule type" value="Genomic_DNA"/>
</dbReference>
<dbReference type="GO" id="GO:0007623">
    <property type="term" value="P:circadian rhythm"/>
    <property type="evidence" value="ECO:0007669"/>
    <property type="project" value="UniProtKB-ARBA"/>
</dbReference>
<sequence>MNTILLIVSAILVSSNGKRLPSYIKPCRKDDPNLNKCAKEHAIQAIPAILKGDKSLGNPPLVPLHLDSIEIKPSEKLTIKLIDIKLMGLETIKLYDVSIDLKHRHVMTKQSFKRINLEGQYSIDGKLLLLNLHGSGPANLTFDNVDVTYGVYYKLITKKDGKQYIDQNLTSNVEYSLGKSHYQFDNLFNGNPEIGEQLNKFLNENGSDIGKELGGTVSETIGAIVTKILQFIFTNLPYTEVFP</sequence>
<accession>A0A9P0GQD0</accession>